<dbReference type="Pfam" id="PF02653">
    <property type="entry name" value="BPD_transp_2"/>
    <property type="match status" value="1"/>
</dbReference>
<dbReference type="PANTHER" id="PTHR32196:SF21">
    <property type="entry name" value="ABC TRANSPORTER PERMEASE PROTEIN YPHD-RELATED"/>
    <property type="match status" value="1"/>
</dbReference>
<evidence type="ECO:0000256" key="8">
    <source>
        <dbReference type="SAM" id="Phobius"/>
    </source>
</evidence>
<keyword evidence="10" id="KW-1185">Reference proteome</keyword>
<gene>
    <name evidence="9" type="ORF">D4A47_03365</name>
</gene>
<evidence type="ECO:0000256" key="3">
    <source>
        <dbReference type="ARBA" id="ARBA00022475"/>
    </source>
</evidence>
<keyword evidence="5 8" id="KW-0812">Transmembrane</keyword>
<evidence type="ECO:0000256" key="1">
    <source>
        <dbReference type="ARBA" id="ARBA00004651"/>
    </source>
</evidence>
<feature type="transmembrane region" description="Helical" evidence="8">
    <location>
        <begin position="60"/>
        <end position="93"/>
    </location>
</feature>
<evidence type="ECO:0000256" key="6">
    <source>
        <dbReference type="ARBA" id="ARBA00022989"/>
    </source>
</evidence>
<feature type="transmembrane region" description="Helical" evidence="8">
    <location>
        <begin position="177"/>
        <end position="197"/>
    </location>
</feature>
<organism evidence="9 10">
    <name type="scientific">Anaerotruncus massiliensis</name>
    <name type="common">ex Liu et al. 2021</name>
    <dbReference type="NCBI Taxonomy" id="2321404"/>
    <lineage>
        <taxon>Bacteria</taxon>
        <taxon>Bacillati</taxon>
        <taxon>Bacillota</taxon>
        <taxon>Clostridia</taxon>
        <taxon>Eubacteriales</taxon>
        <taxon>Oscillospiraceae</taxon>
        <taxon>Anaerotruncus</taxon>
    </lineage>
</organism>
<dbReference type="GO" id="GO:0005886">
    <property type="term" value="C:plasma membrane"/>
    <property type="evidence" value="ECO:0007669"/>
    <property type="project" value="UniProtKB-SubCell"/>
</dbReference>
<evidence type="ECO:0000313" key="10">
    <source>
        <dbReference type="Proteomes" id="UP000276301"/>
    </source>
</evidence>
<keyword evidence="2" id="KW-0813">Transport</keyword>
<dbReference type="RefSeq" id="WP_121586154.1">
    <property type="nucleotide sequence ID" value="NZ_RCHT01000003.1"/>
</dbReference>
<dbReference type="AlphaFoldDB" id="A0A498CNJ1"/>
<comment type="subcellular location">
    <subcellularLocation>
        <location evidence="1">Cell membrane</location>
        <topology evidence="1">Multi-pass membrane protein</topology>
    </subcellularLocation>
</comment>
<evidence type="ECO:0000256" key="5">
    <source>
        <dbReference type="ARBA" id="ARBA00022692"/>
    </source>
</evidence>
<evidence type="ECO:0000256" key="7">
    <source>
        <dbReference type="ARBA" id="ARBA00023136"/>
    </source>
</evidence>
<keyword evidence="6 8" id="KW-1133">Transmembrane helix</keyword>
<feature type="transmembrane region" description="Helical" evidence="8">
    <location>
        <begin position="105"/>
        <end position="126"/>
    </location>
</feature>
<name>A0A498CNJ1_9FIRM</name>
<feature type="transmembrane region" description="Helical" evidence="8">
    <location>
        <begin position="20"/>
        <end position="48"/>
    </location>
</feature>
<evidence type="ECO:0000256" key="2">
    <source>
        <dbReference type="ARBA" id="ARBA00022448"/>
    </source>
</evidence>
<feature type="transmembrane region" description="Helical" evidence="8">
    <location>
        <begin position="259"/>
        <end position="276"/>
    </location>
</feature>
<evidence type="ECO:0000256" key="4">
    <source>
        <dbReference type="ARBA" id="ARBA00022519"/>
    </source>
</evidence>
<feature type="transmembrane region" description="Helical" evidence="8">
    <location>
        <begin position="229"/>
        <end position="247"/>
    </location>
</feature>
<dbReference type="EMBL" id="RCHT01000003">
    <property type="protein sequence ID" value="RLL13523.1"/>
    <property type="molecule type" value="Genomic_DNA"/>
</dbReference>
<keyword evidence="4" id="KW-0997">Cell inner membrane</keyword>
<evidence type="ECO:0000313" key="9">
    <source>
        <dbReference type="EMBL" id="RLL13523.1"/>
    </source>
</evidence>
<dbReference type="PANTHER" id="PTHR32196">
    <property type="entry name" value="ABC TRANSPORTER PERMEASE PROTEIN YPHD-RELATED-RELATED"/>
    <property type="match status" value="1"/>
</dbReference>
<dbReference type="CDD" id="cd06579">
    <property type="entry name" value="TM_PBP1_transp_AraH_like"/>
    <property type="match status" value="1"/>
</dbReference>
<feature type="transmembrane region" description="Helical" evidence="8">
    <location>
        <begin position="310"/>
        <end position="330"/>
    </location>
</feature>
<proteinExistence type="predicted"/>
<feature type="transmembrane region" description="Helical" evidence="8">
    <location>
        <begin position="138"/>
        <end position="157"/>
    </location>
</feature>
<dbReference type="GO" id="GO:0022857">
    <property type="term" value="F:transmembrane transporter activity"/>
    <property type="evidence" value="ECO:0007669"/>
    <property type="project" value="InterPro"/>
</dbReference>
<dbReference type="Proteomes" id="UP000276301">
    <property type="component" value="Unassembled WGS sequence"/>
</dbReference>
<keyword evidence="7 8" id="KW-0472">Membrane</keyword>
<protein>
    <submittedName>
        <fullName evidence="9">ABC transporter permease</fullName>
    </submittedName>
</protein>
<feature type="transmembrane region" description="Helical" evidence="8">
    <location>
        <begin position="283"/>
        <end position="304"/>
    </location>
</feature>
<sequence>MTGHAEYRNPPLWRRIDSSITRMLAVLLVVVAAGCILQPTVFPTFSTLRSVCKQLVEYGLLALGVAVCMMSGGIDLSVVYLANLVAIVIGQYLKATVGAGVSAPLPLVMLGAVFIALAVGLLGGLFNGLLVGRLKLPAMLATLGTGQLFMGCSLVITRGTTVNGVPAVFNQFAAAELFGLPLTFFLFVLIVALLWFFMGKTRYGTWIYLIGTNTRAAAFSGISEVKTLLIVYGNAGLLAAVSGLVSLSRMNSAKADFGSSYMLLTILISVLGGTNPDGGKGSIISVGIAVLLTQAVSSLFNMFGAVMNSFYRNLVWGALLIITLIVNHYLEQRRSTRRKEKAS</sequence>
<keyword evidence="3" id="KW-1003">Cell membrane</keyword>
<dbReference type="InterPro" id="IPR001851">
    <property type="entry name" value="ABC_transp_permease"/>
</dbReference>
<comment type="caution">
    <text evidence="9">The sequence shown here is derived from an EMBL/GenBank/DDBJ whole genome shotgun (WGS) entry which is preliminary data.</text>
</comment>
<reference evidence="9 10" key="1">
    <citation type="submission" date="2018-10" db="EMBL/GenBank/DDBJ databases">
        <title>Anaerotruncus faecis sp. nov., isolated from human feces.</title>
        <authorList>
            <person name="Wang Y.-J."/>
        </authorList>
    </citation>
    <scope>NUCLEOTIDE SEQUENCE [LARGE SCALE GENOMIC DNA]</scope>
    <source>
        <strain evidence="9 10">22A2-44</strain>
    </source>
</reference>
<accession>A0A498CNJ1</accession>